<dbReference type="InterPro" id="IPR013780">
    <property type="entry name" value="Glyco_hydro_b"/>
</dbReference>
<dbReference type="CDD" id="cd11338">
    <property type="entry name" value="AmyAc_CMD"/>
    <property type="match status" value="1"/>
</dbReference>
<sequence length="511" mass="57885">MQIHTPDWVKHAVFYQIFPDRFAQGSLTPPYQLAPMLLEPWEATPTLQGYKGGNLWGVIEKLDYLQGLGITAIYFTPIFQSTSNHRYHTHDYYQIDPLLGGNEAFFQLLYAAHARGMKVVLDGVFNHVGRGFFFFNDIVENGPYSPWVDWFKIEGWPIAPYESERPPNYGCWYGNRALPEFNHANPAVREYIMRIAEHWIRCGVDGWRLDVPFCITEPGFWQEFRTRVKAINPEAYLVGEVWTNTRQWLDGTQFDGVLNYIFAGATIAFVAGDRIDPVHVQDRDYEPYPGIDALTYAEKIQLLLHAHPWEIQLAQLNVLASHDTARLLTMTNGDINAVKLATLLLLTFPGAPSIYYGDEVGLPGGLDPDARRGFPPVEEWDENLLQCHRKLIGLRHARMSLRVGEYRFLGEDHKTYVFARIFEGDVLIIAVNAADTYGKIDLESVGTRLGAQPSYILFNTRETPERGEASAEASAEAASTAETRPKDTIEVVWTADNLFLALPPQTGIILT</sequence>
<evidence type="ECO:0000256" key="2">
    <source>
        <dbReference type="ARBA" id="ARBA00023295"/>
    </source>
</evidence>
<evidence type="ECO:0000259" key="3">
    <source>
        <dbReference type="SMART" id="SM00642"/>
    </source>
</evidence>
<dbReference type="InterPro" id="IPR006047">
    <property type="entry name" value="GH13_cat_dom"/>
</dbReference>
<dbReference type="Pfam" id="PF00128">
    <property type="entry name" value="Alpha-amylase"/>
    <property type="match status" value="1"/>
</dbReference>
<protein>
    <submittedName>
        <fullName evidence="4">Glycoside hydrolase family 13 protein</fullName>
    </submittedName>
</protein>
<dbReference type="PANTHER" id="PTHR10357:SF210">
    <property type="entry name" value="MALTODEXTRIN GLUCOSIDASE"/>
    <property type="match status" value="1"/>
</dbReference>
<dbReference type="Gene3D" id="2.60.40.1180">
    <property type="entry name" value="Golgi alpha-mannosidase II"/>
    <property type="match status" value="1"/>
</dbReference>
<gene>
    <name evidence="4" type="ORF">HJG54_04515</name>
</gene>
<evidence type="ECO:0000256" key="1">
    <source>
        <dbReference type="ARBA" id="ARBA00022801"/>
    </source>
</evidence>
<dbReference type="GO" id="GO:0016798">
    <property type="term" value="F:hydrolase activity, acting on glycosyl bonds"/>
    <property type="evidence" value="ECO:0007669"/>
    <property type="project" value="UniProtKB-KW"/>
</dbReference>
<feature type="domain" description="Glycosyl hydrolase family 13 catalytic" evidence="3">
    <location>
        <begin position="16"/>
        <end position="395"/>
    </location>
</feature>
<proteinExistence type="predicted"/>
<evidence type="ECO:0000313" key="4">
    <source>
        <dbReference type="EMBL" id="WNZ22197.1"/>
    </source>
</evidence>
<organism evidence="4">
    <name type="scientific">Leptolyngbya sp. NK1-12</name>
    <dbReference type="NCBI Taxonomy" id="2547451"/>
    <lineage>
        <taxon>Bacteria</taxon>
        <taxon>Bacillati</taxon>
        <taxon>Cyanobacteriota</taxon>
        <taxon>Cyanophyceae</taxon>
        <taxon>Leptolyngbyales</taxon>
        <taxon>Leptolyngbyaceae</taxon>
        <taxon>Leptolyngbya group</taxon>
        <taxon>Leptolyngbya</taxon>
    </lineage>
</organism>
<dbReference type="SUPFAM" id="SSF51445">
    <property type="entry name" value="(Trans)glycosidases"/>
    <property type="match status" value="1"/>
</dbReference>
<reference evidence="4" key="1">
    <citation type="submission" date="2020-05" db="EMBL/GenBank/DDBJ databases">
        <authorList>
            <person name="Zhu T."/>
            <person name="Keshari N."/>
            <person name="Lu X."/>
        </authorList>
    </citation>
    <scope>NUCLEOTIDE SEQUENCE</scope>
    <source>
        <strain evidence="4">NK1-12</strain>
    </source>
</reference>
<dbReference type="EMBL" id="CP053586">
    <property type="protein sequence ID" value="WNZ22197.1"/>
    <property type="molecule type" value="Genomic_DNA"/>
</dbReference>
<keyword evidence="2" id="KW-0326">Glycosidase</keyword>
<dbReference type="GO" id="GO:0005975">
    <property type="term" value="P:carbohydrate metabolic process"/>
    <property type="evidence" value="ECO:0007669"/>
    <property type="project" value="InterPro"/>
</dbReference>
<dbReference type="PANTHER" id="PTHR10357">
    <property type="entry name" value="ALPHA-AMYLASE FAMILY MEMBER"/>
    <property type="match status" value="1"/>
</dbReference>
<dbReference type="RefSeq" id="WP_316433600.1">
    <property type="nucleotide sequence ID" value="NZ_CP053586.1"/>
</dbReference>
<name>A0AA96WSV9_9CYAN</name>
<keyword evidence="1 4" id="KW-0378">Hydrolase</keyword>
<dbReference type="Gene3D" id="3.20.20.80">
    <property type="entry name" value="Glycosidases"/>
    <property type="match status" value="1"/>
</dbReference>
<accession>A0AA96WSV9</accession>
<dbReference type="InterPro" id="IPR017853">
    <property type="entry name" value="GH"/>
</dbReference>
<dbReference type="AlphaFoldDB" id="A0AA96WSV9"/>
<dbReference type="SMART" id="SM00642">
    <property type="entry name" value="Aamy"/>
    <property type="match status" value="1"/>
</dbReference>